<keyword evidence="5 6" id="KW-0472">Membrane</keyword>
<dbReference type="Pfam" id="PF03134">
    <property type="entry name" value="TB2_DP1_HVA22"/>
    <property type="match status" value="1"/>
</dbReference>
<accession>C1BZY2</accession>
<gene>
    <name evidence="7" type="primary">REEP5</name>
</gene>
<feature type="transmembrane region" description="Helical" evidence="6">
    <location>
        <begin position="106"/>
        <end position="132"/>
    </location>
</feature>
<keyword evidence="4 6" id="KW-1133">Transmembrane helix</keyword>
<evidence type="ECO:0000256" key="1">
    <source>
        <dbReference type="ARBA" id="ARBA00004141"/>
    </source>
</evidence>
<dbReference type="EMBL" id="BT080161">
    <property type="protein sequence ID" value="ACO14585.1"/>
    <property type="molecule type" value="mRNA"/>
</dbReference>
<comment type="subcellular location">
    <subcellularLocation>
        <location evidence="1 6">Membrane</location>
        <topology evidence="1 6">Multi-pass membrane protein</topology>
    </subcellularLocation>
</comment>
<evidence type="ECO:0000256" key="2">
    <source>
        <dbReference type="ARBA" id="ARBA00008573"/>
    </source>
</evidence>
<sequence>MRVNQKVSRLILSLADDAKKALTRVEKASEEPGLFQNQLTYLETKTKLKKKTILYIAAGVSALVLIFGYGARLLFSFIGCVIPAYFTVQSMESENRDDAWPWLRYWTVYALFSSIEAIIDLFGGFLPFYWLFKTLFILWLMPPMDGGSLLYGKLVRPTFLKYESTIDRYLKRGKDQVMEIMDTPAEDEVFEVVTEKNIKSNQLMDV</sequence>
<dbReference type="PANTHER" id="PTHR12300">
    <property type="entry name" value="HVA22-LIKE PROTEINS"/>
    <property type="match status" value="1"/>
</dbReference>
<keyword evidence="7" id="KW-0675">Receptor</keyword>
<name>C1BZY2_CALCM</name>
<dbReference type="InterPro" id="IPR004345">
    <property type="entry name" value="TB2_DP1_HVA22"/>
</dbReference>
<dbReference type="AlphaFoldDB" id="C1BZY2"/>
<evidence type="ECO:0000256" key="4">
    <source>
        <dbReference type="ARBA" id="ARBA00022989"/>
    </source>
</evidence>
<evidence type="ECO:0000256" key="6">
    <source>
        <dbReference type="RuleBase" id="RU362006"/>
    </source>
</evidence>
<comment type="similarity">
    <text evidence="2 6">Belongs to the DP1 family.</text>
</comment>
<organism evidence="7">
    <name type="scientific">Caligus clemensi</name>
    <name type="common">Sea louse</name>
    <dbReference type="NCBI Taxonomy" id="344056"/>
    <lineage>
        <taxon>Eukaryota</taxon>
        <taxon>Metazoa</taxon>
        <taxon>Ecdysozoa</taxon>
        <taxon>Arthropoda</taxon>
        <taxon>Crustacea</taxon>
        <taxon>Multicrustacea</taxon>
        <taxon>Hexanauplia</taxon>
        <taxon>Copepoda</taxon>
        <taxon>Siphonostomatoida</taxon>
        <taxon>Caligidae</taxon>
        <taxon>Caligus</taxon>
    </lineage>
</organism>
<proteinExistence type="evidence at transcript level"/>
<protein>
    <recommendedName>
        <fullName evidence="6">Receptor expression-enhancing protein</fullName>
    </recommendedName>
</protein>
<reference evidence="7" key="1">
    <citation type="submission" date="2009-03" db="EMBL/GenBank/DDBJ databases">
        <title>Caligus clemensi ESTs and full-length cDNAs.</title>
        <authorList>
            <person name="Yasuike M."/>
            <person name="von Schalburg K."/>
            <person name="Cooper G."/>
            <person name="Leong J."/>
            <person name="Jones S.R.M."/>
            <person name="Koop B.F."/>
        </authorList>
    </citation>
    <scope>NUCLEOTIDE SEQUENCE</scope>
    <source>
        <tissue evidence="7">Whole</tissue>
    </source>
</reference>
<evidence type="ECO:0000313" key="7">
    <source>
        <dbReference type="EMBL" id="ACO14585.1"/>
    </source>
</evidence>
<evidence type="ECO:0000256" key="3">
    <source>
        <dbReference type="ARBA" id="ARBA00022692"/>
    </source>
</evidence>
<dbReference type="GO" id="GO:0016020">
    <property type="term" value="C:membrane"/>
    <property type="evidence" value="ECO:0007669"/>
    <property type="project" value="UniProtKB-SubCell"/>
</dbReference>
<keyword evidence="3 6" id="KW-0812">Transmembrane</keyword>
<evidence type="ECO:0000256" key="5">
    <source>
        <dbReference type="ARBA" id="ARBA00023136"/>
    </source>
</evidence>
<feature type="transmembrane region" description="Helical" evidence="6">
    <location>
        <begin position="53"/>
        <end position="86"/>
    </location>
</feature>
<dbReference type="PANTHER" id="PTHR12300:SF161">
    <property type="entry name" value="RECEPTOR EXPRESSION-ENHANCING PROTEIN"/>
    <property type="match status" value="1"/>
</dbReference>